<accession>A0A4Y9ZZV3</accession>
<evidence type="ECO:0000313" key="6">
    <source>
        <dbReference type="EMBL" id="TFY79744.1"/>
    </source>
</evidence>
<keyword evidence="7" id="KW-1185">Reference proteome</keyword>
<dbReference type="SUPFAM" id="SSF48264">
    <property type="entry name" value="Cytochrome P450"/>
    <property type="match status" value="1"/>
</dbReference>
<organism evidence="6 7">
    <name type="scientific">Hericium alpestre</name>
    <dbReference type="NCBI Taxonomy" id="135208"/>
    <lineage>
        <taxon>Eukaryota</taxon>
        <taxon>Fungi</taxon>
        <taxon>Dikarya</taxon>
        <taxon>Basidiomycota</taxon>
        <taxon>Agaricomycotina</taxon>
        <taxon>Agaricomycetes</taxon>
        <taxon>Russulales</taxon>
        <taxon>Hericiaceae</taxon>
        <taxon>Hericium</taxon>
    </lineage>
</organism>
<comment type="caution">
    <text evidence="6">The sequence shown here is derived from an EMBL/GenBank/DDBJ whole genome shotgun (WGS) entry which is preliminary data.</text>
</comment>
<dbReference type="Pfam" id="PF00067">
    <property type="entry name" value="p450"/>
    <property type="match status" value="1"/>
</dbReference>
<comment type="cofactor">
    <cofactor evidence="1">
        <name>heme</name>
        <dbReference type="ChEBI" id="CHEBI:30413"/>
    </cofactor>
</comment>
<dbReference type="Proteomes" id="UP000298061">
    <property type="component" value="Unassembled WGS sequence"/>
</dbReference>
<dbReference type="InterPro" id="IPR001128">
    <property type="entry name" value="Cyt_P450"/>
</dbReference>
<evidence type="ECO:0000256" key="1">
    <source>
        <dbReference type="ARBA" id="ARBA00001971"/>
    </source>
</evidence>
<dbReference type="PANTHER" id="PTHR46206">
    <property type="entry name" value="CYTOCHROME P450"/>
    <property type="match status" value="1"/>
</dbReference>
<sequence length="527" mass="59582">MDDLLVSPYPVIGVLLCLYFASKWVKARNSDLEAIPAIGYTSPLLSYITAYQRIFDSRSLFREGYEKYKGGLFRIAHLNNWTVVATSPQLVEDIRKAPDDVLSFDEAIIRGLQIEYTIGLETSTNPYHINIVRSQLTRSLTGLFPEIRDELVSGCLDLIPAKENEWVKVPAYATVMKIVARTSNRIFVGLPLCTRLYMNALNSAKLHLGRDPEWLKLNMDYTVDVIKGAQILSRFPEFMKPLIARVTNLEGSVRTGIKHLEPLIKERRHKLELYGDSWEDKPNDFLMWLMEEASGRDATVRSLTLRIMVINFAAIHTSSMSFTHVLYLLAAHPEYAQSLREEVESVVSVEGWTKAAIGKMHKVDSFIREATRINGLGLTTMDRWVKKPFTFSNGVTVPAGIMISAASQRIHHDDEFYPDGDTFNPFRFADKREESGESIKHQMISTANDFLTFGHGRHAWYPPRLLPGRFFATNELKCLLAHIVTAYDVKLEDGTSEVPPNIVIGGTIVPAPRANVMFRKRLTAATV</sequence>
<evidence type="ECO:0000256" key="3">
    <source>
        <dbReference type="ARBA" id="ARBA00022723"/>
    </source>
</evidence>
<evidence type="ECO:0000256" key="5">
    <source>
        <dbReference type="ARBA" id="ARBA00023004"/>
    </source>
</evidence>
<keyword evidence="4" id="KW-0560">Oxidoreductase</keyword>
<evidence type="ECO:0000256" key="2">
    <source>
        <dbReference type="ARBA" id="ARBA00010617"/>
    </source>
</evidence>
<comment type="similarity">
    <text evidence="2">Belongs to the cytochrome P450 family.</text>
</comment>
<gene>
    <name evidence="6" type="ORF">EWM64_g4273</name>
</gene>
<dbReference type="GO" id="GO:0004497">
    <property type="term" value="F:monooxygenase activity"/>
    <property type="evidence" value="ECO:0007669"/>
    <property type="project" value="InterPro"/>
</dbReference>
<evidence type="ECO:0000313" key="7">
    <source>
        <dbReference type="Proteomes" id="UP000298061"/>
    </source>
</evidence>
<proteinExistence type="inferred from homology"/>
<dbReference type="GO" id="GO:0016705">
    <property type="term" value="F:oxidoreductase activity, acting on paired donors, with incorporation or reduction of molecular oxygen"/>
    <property type="evidence" value="ECO:0007669"/>
    <property type="project" value="InterPro"/>
</dbReference>
<reference evidence="6 7" key="1">
    <citation type="submission" date="2019-02" db="EMBL/GenBank/DDBJ databases">
        <title>Genome sequencing of the rare red list fungi Hericium alpestre (H. flagellum).</title>
        <authorList>
            <person name="Buettner E."/>
            <person name="Kellner H."/>
        </authorList>
    </citation>
    <scope>NUCLEOTIDE SEQUENCE [LARGE SCALE GENOMIC DNA]</scope>
    <source>
        <strain evidence="6 7">DSM 108284</strain>
    </source>
</reference>
<dbReference type="OrthoDB" id="1844152at2759"/>
<dbReference type="InterPro" id="IPR002401">
    <property type="entry name" value="Cyt_P450_E_grp-I"/>
</dbReference>
<dbReference type="STRING" id="135208.A0A4Y9ZZV3"/>
<keyword evidence="3" id="KW-0479">Metal-binding</keyword>
<evidence type="ECO:0008006" key="8">
    <source>
        <dbReference type="Google" id="ProtNLM"/>
    </source>
</evidence>
<protein>
    <recommendedName>
        <fullName evidence="8">Cytochrome P450</fullName>
    </recommendedName>
</protein>
<dbReference type="AlphaFoldDB" id="A0A4Y9ZZV3"/>
<dbReference type="InterPro" id="IPR036396">
    <property type="entry name" value="Cyt_P450_sf"/>
</dbReference>
<evidence type="ECO:0000256" key="4">
    <source>
        <dbReference type="ARBA" id="ARBA00023002"/>
    </source>
</evidence>
<keyword evidence="5" id="KW-0408">Iron</keyword>
<dbReference type="GO" id="GO:0005506">
    <property type="term" value="F:iron ion binding"/>
    <property type="evidence" value="ECO:0007669"/>
    <property type="project" value="InterPro"/>
</dbReference>
<dbReference type="GO" id="GO:0020037">
    <property type="term" value="F:heme binding"/>
    <property type="evidence" value="ECO:0007669"/>
    <property type="project" value="InterPro"/>
</dbReference>
<name>A0A4Y9ZZV3_9AGAM</name>
<dbReference type="PANTHER" id="PTHR46206:SF7">
    <property type="entry name" value="P450, PUTATIVE (EUROFUNG)-RELATED"/>
    <property type="match status" value="1"/>
</dbReference>
<dbReference type="CDD" id="cd11041">
    <property type="entry name" value="CYP503A1-like"/>
    <property type="match status" value="1"/>
</dbReference>
<dbReference type="Gene3D" id="1.10.630.10">
    <property type="entry name" value="Cytochrome P450"/>
    <property type="match status" value="1"/>
</dbReference>
<dbReference type="EMBL" id="SFCI01000449">
    <property type="protein sequence ID" value="TFY79744.1"/>
    <property type="molecule type" value="Genomic_DNA"/>
</dbReference>
<dbReference type="PRINTS" id="PR00463">
    <property type="entry name" value="EP450I"/>
</dbReference>